<organism evidence="7 8">
    <name type="scientific">Caerostris extrusa</name>
    <name type="common">Bark spider</name>
    <name type="synonym">Caerostris bankana</name>
    <dbReference type="NCBI Taxonomy" id="172846"/>
    <lineage>
        <taxon>Eukaryota</taxon>
        <taxon>Metazoa</taxon>
        <taxon>Ecdysozoa</taxon>
        <taxon>Arthropoda</taxon>
        <taxon>Chelicerata</taxon>
        <taxon>Arachnida</taxon>
        <taxon>Araneae</taxon>
        <taxon>Araneomorphae</taxon>
        <taxon>Entelegynae</taxon>
        <taxon>Araneoidea</taxon>
        <taxon>Araneidae</taxon>
        <taxon>Caerostris</taxon>
    </lineage>
</organism>
<dbReference type="AlphaFoldDB" id="A0AAV4RHD2"/>
<feature type="transmembrane region" description="Helical" evidence="6">
    <location>
        <begin position="83"/>
        <end position="101"/>
    </location>
</feature>
<evidence type="ECO:0000256" key="3">
    <source>
        <dbReference type="ARBA" id="ARBA00022692"/>
    </source>
</evidence>
<evidence type="ECO:0000256" key="2">
    <source>
        <dbReference type="ARBA" id="ARBA00007262"/>
    </source>
</evidence>
<dbReference type="InterPro" id="IPR009311">
    <property type="entry name" value="IFI6/IFI27-like"/>
</dbReference>
<dbReference type="PANTHER" id="PTHR16932:SF18">
    <property type="entry name" value="INTERFERON, ALPHA-INDUCIBLE PROTEIN 27-LIKE 2"/>
    <property type="match status" value="1"/>
</dbReference>
<name>A0AAV4RHD2_CAEEX</name>
<dbReference type="EMBL" id="BPLR01007810">
    <property type="protein sequence ID" value="GIY19929.1"/>
    <property type="molecule type" value="Genomic_DNA"/>
</dbReference>
<feature type="transmembrane region" description="Helical" evidence="6">
    <location>
        <begin position="47"/>
        <end position="71"/>
    </location>
</feature>
<sequence length="102" mass="9624">MFLCACAHHTVVLYQVVIGGAIIGAGAFTLGIPAIIAGLGFEAAGVAAGSIAAAIHSWIGVVSSGSLFAFLQSVGAVGLGSSALAGLGSVGAFLGGLLAGLL</sequence>
<proteinExistence type="inferred from homology"/>
<accession>A0AAV4RHD2</accession>
<dbReference type="GO" id="GO:0016020">
    <property type="term" value="C:membrane"/>
    <property type="evidence" value="ECO:0007669"/>
    <property type="project" value="UniProtKB-SubCell"/>
</dbReference>
<protein>
    <submittedName>
        <fullName evidence="7">Uncharacterized protein</fullName>
    </submittedName>
</protein>
<dbReference type="Pfam" id="PF06140">
    <property type="entry name" value="Ifi-6-16"/>
    <property type="match status" value="1"/>
</dbReference>
<evidence type="ECO:0000313" key="7">
    <source>
        <dbReference type="EMBL" id="GIY19929.1"/>
    </source>
</evidence>
<gene>
    <name evidence="7" type="ORF">CEXT_573291</name>
</gene>
<comment type="subcellular location">
    <subcellularLocation>
        <location evidence="1">Membrane</location>
        <topology evidence="1">Multi-pass membrane protein</topology>
    </subcellularLocation>
</comment>
<dbReference type="InterPro" id="IPR038213">
    <property type="entry name" value="IFI6/IFI27-like_sf"/>
</dbReference>
<comment type="similarity">
    <text evidence="2">Belongs to the IFI6/IFI27 family.</text>
</comment>
<comment type="caution">
    <text evidence="7">The sequence shown here is derived from an EMBL/GenBank/DDBJ whole genome shotgun (WGS) entry which is preliminary data.</text>
</comment>
<evidence type="ECO:0000256" key="4">
    <source>
        <dbReference type="ARBA" id="ARBA00022989"/>
    </source>
</evidence>
<reference evidence="7 8" key="1">
    <citation type="submission" date="2021-06" db="EMBL/GenBank/DDBJ databases">
        <title>Caerostris extrusa draft genome.</title>
        <authorList>
            <person name="Kono N."/>
            <person name="Arakawa K."/>
        </authorList>
    </citation>
    <scope>NUCLEOTIDE SEQUENCE [LARGE SCALE GENOMIC DNA]</scope>
</reference>
<evidence type="ECO:0000313" key="8">
    <source>
        <dbReference type="Proteomes" id="UP001054945"/>
    </source>
</evidence>
<dbReference type="PANTHER" id="PTHR16932">
    <property type="entry name" value="INTERFERON ALPHA-INDUCIBLE PROTEIN 27"/>
    <property type="match status" value="1"/>
</dbReference>
<keyword evidence="4 6" id="KW-1133">Transmembrane helix</keyword>
<dbReference type="Proteomes" id="UP001054945">
    <property type="component" value="Unassembled WGS sequence"/>
</dbReference>
<evidence type="ECO:0000256" key="6">
    <source>
        <dbReference type="SAM" id="Phobius"/>
    </source>
</evidence>
<evidence type="ECO:0000256" key="1">
    <source>
        <dbReference type="ARBA" id="ARBA00004141"/>
    </source>
</evidence>
<keyword evidence="3 6" id="KW-0812">Transmembrane</keyword>
<evidence type="ECO:0000256" key="5">
    <source>
        <dbReference type="ARBA" id="ARBA00023136"/>
    </source>
</evidence>
<keyword evidence="8" id="KW-1185">Reference proteome</keyword>
<keyword evidence="5 6" id="KW-0472">Membrane</keyword>
<dbReference type="Gene3D" id="6.10.110.10">
    <property type="match status" value="1"/>
</dbReference>
<feature type="transmembrane region" description="Helical" evidence="6">
    <location>
        <begin position="12"/>
        <end position="41"/>
    </location>
</feature>